<evidence type="ECO:0000313" key="2">
    <source>
        <dbReference type="Proteomes" id="UP000004410"/>
    </source>
</evidence>
<gene>
    <name evidence="1" type="ORF">RUMGNA_00035</name>
</gene>
<protein>
    <submittedName>
        <fullName evidence="1">Uncharacterized protein</fullName>
    </submittedName>
</protein>
<dbReference type="RefSeq" id="WP_004840022.1">
    <property type="nucleotide sequence ID" value="NZ_AAYG02000001.1"/>
</dbReference>
<evidence type="ECO:0000313" key="1">
    <source>
        <dbReference type="EMBL" id="EDN79524.1"/>
    </source>
</evidence>
<reference evidence="1 2" key="2">
    <citation type="submission" date="2007-06" db="EMBL/GenBank/DDBJ databases">
        <title>Draft genome sequence of Ruminococcus gnavus (ATCC 29149).</title>
        <authorList>
            <person name="Sudarsanam P."/>
            <person name="Ley R."/>
            <person name="Guruge J."/>
            <person name="Turnbaugh P.J."/>
            <person name="Mahowald M."/>
            <person name="Liep D."/>
            <person name="Gordon J."/>
        </authorList>
    </citation>
    <scope>NUCLEOTIDE SEQUENCE [LARGE SCALE GENOMIC DNA]</scope>
    <source>
        <strain evidence="1 2">ATCC 29149</strain>
    </source>
</reference>
<accession>A7AXM3</accession>
<comment type="caution">
    <text evidence="1">The sequence shown here is derived from an EMBL/GenBank/DDBJ whole genome shotgun (WGS) entry which is preliminary data.</text>
</comment>
<name>A7AXM3_MEDG7</name>
<reference evidence="1 2" key="1">
    <citation type="submission" date="2007-04" db="EMBL/GenBank/DDBJ databases">
        <authorList>
            <person name="Fulton L."/>
            <person name="Clifton S."/>
            <person name="Fulton B."/>
            <person name="Xu J."/>
            <person name="Minx P."/>
            <person name="Pepin K.H."/>
            <person name="Johnson M."/>
            <person name="Thiruvilangam P."/>
            <person name="Bhonagiri V."/>
            <person name="Nash W.E."/>
            <person name="Mardis E.R."/>
            <person name="Wilson R.K."/>
        </authorList>
    </citation>
    <scope>NUCLEOTIDE SEQUENCE [LARGE SCALE GENOMIC DNA]</scope>
    <source>
        <strain evidence="1 2">ATCC 29149</strain>
    </source>
</reference>
<dbReference type="AlphaFoldDB" id="A7AXM3"/>
<organism evidence="1 2">
    <name type="scientific">Mediterraneibacter gnavus (strain ATCC 29149 / DSM 114966 / JCM 6515 / VPI C7-9)</name>
    <name type="common">Ruminococcus gnavus</name>
    <dbReference type="NCBI Taxonomy" id="411470"/>
    <lineage>
        <taxon>Bacteria</taxon>
        <taxon>Bacillati</taxon>
        <taxon>Bacillota</taxon>
        <taxon>Clostridia</taxon>
        <taxon>Lachnospirales</taxon>
        <taxon>Lachnospiraceae</taxon>
        <taxon>Mediterraneibacter</taxon>
    </lineage>
</organism>
<sequence>MRRNLFIGIPNDKLKECYESYKRVQCKREEKKELFSELAIEYETEVGEKAAIAICQSDMFNEIAHRYFKAYDRLGVLIDDMM</sequence>
<dbReference type="GeneID" id="57432481"/>
<dbReference type="Proteomes" id="UP000004410">
    <property type="component" value="Unassembled WGS sequence"/>
</dbReference>
<proteinExistence type="predicted"/>
<dbReference type="PaxDb" id="411470-RUMGNA_00035"/>
<dbReference type="EMBL" id="AAYG02000001">
    <property type="protein sequence ID" value="EDN79524.1"/>
    <property type="molecule type" value="Genomic_DNA"/>
</dbReference>